<dbReference type="Proteomes" id="UP001152622">
    <property type="component" value="Chromosome 1"/>
</dbReference>
<dbReference type="Pfam" id="PF15017">
    <property type="entry name" value="WRNPLPNID"/>
    <property type="match status" value="1"/>
</dbReference>
<dbReference type="AlphaFoldDB" id="A0A9Q1JDV9"/>
<evidence type="ECO:0000256" key="1">
    <source>
        <dbReference type="SAM" id="MobiDB-lite"/>
    </source>
</evidence>
<feature type="domain" description="Putative WW-binding" evidence="2">
    <location>
        <begin position="46"/>
        <end position="75"/>
    </location>
</feature>
<gene>
    <name evidence="3" type="ORF">SKAU_G00015070</name>
</gene>
<dbReference type="InterPro" id="IPR033461">
    <property type="entry name" value="WRNPLPNID"/>
</dbReference>
<name>A0A9Q1JDV9_SYNKA</name>
<evidence type="ECO:0000313" key="3">
    <source>
        <dbReference type="EMBL" id="KAJ8380729.1"/>
    </source>
</evidence>
<keyword evidence="4" id="KW-1185">Reference proteome</keyword>
<sequence>MTGPPRDCRPPTTGGAKRTRDDSVGSQNALQQPDKGTPTDDDLCTFNSFQYWRVPLPEVDLSLLQTSDDAEEQPVKDSSVLSETDAMET</sequence>
<evidence type="ECO:0000259" key="2">
    <source>
        <dbReference type="Pfam" id="PF15017"/>
    </source>
</evidence>
<proteinExistence type="predicted"/>
<comment type="caution">
    <text evidence="3">The sequence shown here is derived from an EMBL/GenBank/DDBJ whole genome shotgun (WGS) entry which is preliminary data.</text>
</comment>
<evidence type="ECO:0000313" key="4">
    <source>
        <dbReference type="Proteomes" id="UP001152622"/>
    </source>
</evidence>
<accession>A0A9Q1JDV9</accession>
<feature type="region of interest" description="Disordered" evidence="1">
    <location>
        <begin position="1"/>
        <end position="42"/>
    </location>
</feature>
<dbReference type="EMBL" id="JAINUF010000001">
    <property type="protein sequence ID" value="KAJ8380729.1"/>
    <property type="molecule type" value="Genomic_DNA"/>
</dbReference>
<dbReference type="OrthoDB" id="8960251at2759"/>
<organism evidence="3 4">
    <name type="scientific">Synaphobranchus kaupii</name>
    <name type="common">Kaup's arrowtooth eel</name>
    <dbReference type="NCBI Taxonomy" id="118154"/>
    <lineage>
        <taxon>Eukaryota</taxon>
        <taxon>Metazoa</taxon>
        <taxon>Chordata</taxon>
        <taxon>Craniata</taxon>
        <taxon>Vertebrata</taxon>
        <taxon>Euteleostomi</taxon>
        <taxon>Actinopterygii</taxon>
        <taxon>Neopterygii</taxon>
        <taxon>Teleostei</taxon>
        <taxon>Anguilliformes</taxon>
        <taxon>Synaphobranchidae</taxon>
        <taxon>Synaphobranchus</taxon>
    </lineage>
</organism>
<feature type="region of interest" description="Disordered" evidence="1">
    <location>
        <begin position="63"/>
        <end position="89"/>
    </location>
</feature>
<protein>
    <recommendedName>
        <fullName evidence="2">Putative WW-binding domain-containing protein</fullName>
    </recommendedName>
</protein>
<reference evidence="3" key="1">
    <citation type="journal article" date="2023" name="Science">
        <title>Genome structures resolve the early diversification of teleost fishes.</title>
        <authorList>
            <person name="Parey E."/>
            <person name="Louis A."/>
            <person name="Montfort J."/>
            <person name="Bouchez O."/>
            <person name="Roques C."/>
            <person name="Iampietro C."/>
            <person name="Lluch J."/>
            <person name="Castinel A."/>
            <person name="Donnadieu C."/>
            <person name="Desvignes T."/>
            <person name="Floi Bucao C."/>
            <person name="Jouanno E."/>
            <person name="Wen M."/>
            <person name="Mejri S."/>
            <person name="Dirks R."/>
            <person name="Jansen H."/>
            <person name="Henkel C."/>
            <person name="Chen W.J."/>
            <person name="Zahm M."/>
            <person name="Cabau C."/>
            <person name="Klopp C."/>
            <person name="Thompson A.W."/>
            <person name="Robinson-Rechavi M."/>
            <person name="Braasch I."/>
            <person name="Lecointre G."/>
            <person name="Bobe J."/>
            <person name="Postlethwait J.H."/>
            <person name="Berthelot C."/>
            <person name="Roest Crollius H."/>
            <person name="Guiguen Y."/>
        </authorList>
    </citation>
    <scope>NUCLEOTIDE SEQUENCE</scope>
    <source>
        <strain evidence="3">WJC10195</strain>
    </source>
</reference>